<dbReference type="InterPro" id="IPR036890">
    <property type="entry name" value="HATPase_C_sf"/>
</dbReference>
<evidence type="ECO:0000313" key="1">
    <source>
        <dbReference type="EMBL" id="MBG6086710.1"/>
    </source>
</evidence>
<dbReference type="PANTHER" id="PTHR35526:SF3">
    <property type="entry name" value="ANTI-SIGMA-F FACTOR RSBW"/>
    <property type="match status" value="1"/>
</dbReference>
<name>A0A931DAQ2_9ACTN</name>
<dbReference type="CDD" id="cd16936">
    <property type="entry name" value="HATPase_RsbW-like"/>
    <property type="match status" value="1"/>
</dbReference>
<dbReference type="EMBL" id="JADOUA010000001">
    <property type="protein sequence ID" value="MBG6086710.1"/>
    <property type="molecule type" value="Genomic_DNA"/>
</dbReference>
<dbReference type="RefSeq" id="WP_197009667.1">
    <property type="nucleotide sequence ID" value="NZ_BAABES010000007.1"/>
</dbReference>
<dbReference type="InterPro" id="IPR050267">
    <property type="entry name" value="Anti-sigma-factor_SerPK"/>
</dbReference>
<dbReference type="PANTHER" id="PTHR35526">
    <property type="entry name" value="ANTI-SIGMA-F FACTOR RSBW-RELATED"/>
    <property type="match status" value="1"/>
</dbReference>
<dbReference type="AlphaFoldDB" id="A0A931DAQ2"/>
<keyword evidence="2" id="KW-1185">Reference proteome</keyword>
<reference evidence="1" key="1">
    <citation type="submission" date="2020-11" db="EMBL/GenBank/DDBJ databases">
        <title>Sequencing the genomes of 1000 actinobacteria strains.</title>
        <authorList>
            <person name="Klenk H.-P."/>
        </authorList>
    </citation>
    <scope>NUCLEOTIDE SEQUENCE</scope>
    <source>
        <strain evidence="1">DSM 43175</strain>
    </source>
</reference>
<dbReference type="Gene3D" id="3.30.565.10">
    <property type="entry name" value="Histidine kinase-like ATPase, C-terminal domain"/>
    <property type="match status" value="1"/>
</dbReference>
<evidence type="ECO:0008006" key="3">
    <source>
        <dbReference type="Google" id="ProtNLM"/>
    </source>
</evidence>
<comment type="caution">
    <text evidence="1">The sequence shown here is derived from an EMBL/GenBank/DDBJ whole genome shotgun (WGS) entry which is preliminary data.</text>
</comment>
<dbReference type="Proteomes" id="UP000614047">
    <property type="component" value="Unassembled WGS sequence"/>
</dbReference>
<evidence type="ECO:0000313" key="2">
    <source>
        <dbReference type="Proteomes" id="UP000614047"/>
    </source>
</evidence>
<sequence>MTNNRTANDDRERGQAELVGDAYRHTDSEIIVARILAGDGWVVIEVQDESGGLPVVRPESARAESGRGLLMLVLLVRAWGVRALRGGGKVVWARLDG</sequence>
<organism evidence="1 2">
    <name type="scientific">Actinomadura viridis</name>
    <dbReference type="NCBI Taxonomy" id="58110"/>
    <lineage>
        <taxon>Bacteria</taxon>
        <taxon>Bacillati</taxon>
        <taxon>Actinomycetota</taxon>
        <taxon>Actinomycetes</taxon>
        <taxon>Streptosporangiales</taxon>
        <taxon>Thermomonosporaceae</taxon>
        <taxon>Actinomadura</taxon>
    </lineage>
</organism>
<accession>A0A931DAQ2</accession>
<gene>
    <name evidence="1" type="ORF">IW256_000823</name>
</gene>
<proteinExistence type="predicted"/>
<dbReference type="SUPFAM" id="SSF55874">
    <property type="entry name" value="ATPase domain of HSP90 chaperone/DNA topoisomerase II/histidine kinase"/>
    <property type="match status" value="1"/>
</dbReference>
<protein>
    <recommendedName>
        <fullName evidence="3">ATP-binding protein</fullName>
    </recommendedName>
</protein>